<evidence type="ECO:0000313" key="1">
    <source>
        <dbReference type="EMBL" id="PKI41932.1"/>
    </source>
</evidence>
<dbReference type="STRING" id="22663.A0A2I0ID58"/>
<dbReference type="InterPro" id="IPR036397">
    <property type="entry name" value="RNaseH_sf"/>
</dbReference>
<sequence>MEKTPYASAVGSIMYAMVCTRPDIAYAVGVVSKYMSNPGKQHWEAVKWIFRYLRGTTERALCFEGKNMVLNGYVDVDLAGDLDKRKSTTEYVFTFSDTSISWASKLQKTAALSTTEAEYIAVTEASKEMIWLQNFLCELRKEQKNSILYSDSQSAIFLAKNPAFHSRTKHIELKYYYIRHLLEKKTLQLMKIRGKKLKLCMASTGLGA</sequence>
<reference evidence="1 2" key="1">
    <citation type="submission" date="2017-11" db="EMBL/GenBank/DDBJ databases">
        <title>De-novo sequencing of pomegranate (Punica granatum L.) genome.</title>
        <authorList>
            <person name="Akparov Z."/>
            <person name="Amiraslanov A."/>
            <person name="Hajiyeva S."/>
            <person name="Abbasov M."/>
            <person name="Kaur K."/>
            <person name="Hamwieh A."/>
            <person name="Solovyev V."/>
            <person name="Salamov A."/>
            <person name="Braich B."/>
            <person name="Kosarev P."/>
            <person name="Mahmoud A."/>
            <person name="Hajiyev E."/>
            <person name="Babayeva S."/>
            <person name="Izzatullayeva V."/>
            <person name="Mammadov A."/>
            <person name="Mammadov A."/>
            <person name="Sharifova S."/>
            <person name="Ojaghi J."/>
            <person name="Eynullazada K."/>
            <person name="Bayramov B."/>
            <person name="Abdulazimova A."/>
            <person name="Shahmuradov I."/>
        </authorList>
    </citation>
    <scope>NUCLEOTIDE SEQUENCE [LARGE SCALE GENOMIC DNA]</scope>
    <source>
        <strain evidence="2">cv. AG2017</strain>
        <tissue evidence="1">Leaf</tissue>
    </source>
</reference>
<dbReference type="GO" id="GO:0003676">
    <property type="term" value="F:nucleic acid binding"/>
    <property type="evidence" value="ECO:0007669"/>
    <property type="project" value="InterPro"/>
</dbReference>
<gene>
    <name evidence="1" type="ORF">CRG98_037682</name>
</gene>
<evidence type="ECO:0000313" key="2">
    <source>
        <dbReference type="Proteomes" id="UP000233551"/>
    </source>
</evidence>
<dbReference type="AlphaFoldDB" id="A0A2I0ID58"/>
<evidence type="ECO:0008006" key="3">
    <source>
        <dbReference type="Google" id="ProtNLM"/>
    </source>
</evidence>
<dbReference type="Proteomes" id="UP000233551">
    <property type="component" value="Unassembled WGS sequence"/>
</dbReference>
<accession>A0A2I0ID58</accession>
<dbReference type="Gene3D" id="3.30.420.10">
    <property type="entry name" value="Ribonuclease H-like superfamily/Ribonuclease H"/>
    <property type="match status" value="1"/>
</dbReference>
<dbReference type="EMBL" id="PGOL01003254">
    <property type="protein sequence ID" value="PKI41932.1"/>
    <property type="molecule type" value="Genomic_DNA"/>
</dbReference>
<dbReference type="SUPFAM" id="SSF56672">
    <property type="entry name" value="DNA/RNA polymerases"/>
    <property type="match status" value="1"/>
</dbReference>
<organism evidence="1 2">
    <name type="scientific">Punica granatum</name>
    <name type="common">Pomegranate</name>
    <dbReference type="NCBI Taxonomy" id="22663"/>
    <lineage>
        <taxon>Eukaryota</taxon>
        <taxon>Viridiplantae</taxon>
        <taxon>Streptophyta</taxon>
        <taxon>Embryophyta</taxon>
        <taxon>Tracheophyta</taxon>
        <taxon>Spermatophyta</taxon>
        <taxon>Magnoliopsida</taxon>
        <taxon>eudicotyledons</taxon>
        <taxon>Gunneridae</taxon>
        <taxon>Pentapetalae</taxon>
        <taxon>rosids</taxon>
        <taxon>malvids</taxon>
        <taxon>Myrtales</taxon>
        <taxon>Lythraceae</taxon>
        <taxon>Punica</taxon>
    </lineage>
</organism>
<dbReference type="PANTHER" id="PTHR11439:SF467">
    <property type="entry name" value="INTEGRASE CATALYTIC DOMAIN-CONTAINING PROTEIN"/>
    <property type="match status" value="1"/>
</dbReference>
<comment type="caution">
    <text evidence="1">The sequence shown here is derived from an EMBL/GenBank/DDBJ whole genome shotgun (WGS) entry which is preliminary data.</text>
</comment>
<protein>
    <recommendedName>
        <fullName evidence="3">Secreted RxLR effector protein 161-like</fullName>
    </recommendedName>
</protein>
<dbReference type="PANTHER" id="PTHR11439">
    <property type="entry name" value="GAG-POL-RELATED RETROTRANSPOSON"/>
    <property type="match status" value="1"/>
</dbReference>
<name>A0A2I0ID58_PUNGR</name>
<dbReference type="InterPro" id="IPR043502">
    <property type="entry name" value="DNA/RNA_pol_sf"/>
</dbReference>
<keyword evidence="2" id="KW-1185">Reference proteome</keyword>
<dbReference type="CDD" id="cd09272">
    <property type="entry name" value="RNase_HI_RT_Ty1"/>
    <property type="match status" value="1"/>
</dbReference>
<proteinExistence type="predicted"/>